<dbReference type="Proteomes" id="UP001150538">
    <property type="component" value="Unassembled WGS sequence"/>
</dbReference>
<dbReference type="OrthoDB" id="2148946at2759"/>
<feature type="compositionally biased region" description="Polar residues" evidence="1">
    <location>
        <begin position="180"/>
        <end position="192"/>
    </location>
</feature>
<name>A0A9W8A1Z2_9FUNG</name>
<gene>
    <name evidence="2" type="ORF">H4219_000828</name>
</gene>
<feature type="region of interest" description="Disordered" evidence="1">
    <location>
        <begin position="1"/>
        <end position="73"/>
    </location>
</feature>
<dbReference type="InterPro" id="IPR052945">
    <property type="entry name" value="Mitotic_Regulator"/>
</dbReference>
<dbReference type="GO" id="GO:0032153">
    <property type="term" value="C:cell division site"/>
    <property type="evidence" value="ECO:0007669"/>
    <property type="project" value="TreeGrafter"/>
</dbReference>
<feature type="compositionally biased region" description="Polar residues" evidence="1">
    <location>
        <begin position="33"/>
        <end position="42"/>
    </location>
</feature>
<sequence length="379" mass="41840">MNFLKKLNLNSSNDKRLSRASNNLNSEGSSSGFKVNSFTRKPSSLSKVSLSSHENFQGTNGSQHQYSDPSRIVTPANNYQTYASTTGGAANSIHEDPEFDDAASYHSISSDDGGASRPKSLNPYNRNIRALAATESAATERDSYYSITSNMDSDIVRHQFKENSTLVKRDSAMTMPKNFSKPQGRQASTNSRPKPMSIDDVLQAAVKCHDAGELEKATAYFKKAAEAKNPVGMLFYGLSLRHGWGCQANEKVAFSYLQRAGKAITNENKNITTTMGGVTSEELSMALYELGTSYRHGWGVPQCKKTAAYYFEIAANHGDADAQVDLASCYENGEGVKRDMKKAAYYYRLAHSKGHEIFGNSWIFKKKYDDYVPESVTKK</sequence>
<dbReference type="InterPro" id="IPR011990">
    <property type="entry name" value="TPR-like_helical_dom_sf"/>
</dbReference>
<keyword evidence="3" id="KW-1185">Reference proteome</keyword>
<organism evidence="2 3">
    <name type="scientific">Mycoemilia scoparia</name>
    <dbReference type="NCBI Taxonomy" id="417184"/>
    <lineage>
        <taxon>Eukaryota</taxon>
        <taxon>Fungi</taxon>
        <taxon>Fungi incertae sedis</taxon>
        <taxon>Zoopagomycota</taxon>
        <taxon>Kickxellomycotina</taxon>
        <taxon>Kickxellomycetes</taxon>
        <taxon>Kickxellales</taxon>
        <taxon>Kickxellaceae</taxon>
        <taxon>Mycoemilia</taxon>
    </lineage>
</organism>
<proteinExistence type="predicted"/>
<dbReference type="SMART" id="SM00671">
    <property type="entry name" value="SEL1"/>
    <property type="match status" value="4"/>
</dbReference>
<dbReference type="GO" id="GO:0010972">
    <property type="term" value="P:negative regulation of G2/M transition of mitotic cell cycle"/>
    <property type="evidence" value="ECO:0007669"/>
    <property type="project" value="TreeGrafter"/>
</dbReference>
<feature type="region of interest" description="Disordered" evidence="1">
    <location>
        <begin position="175"/>
        <end position="195"/>
    </location>
</feature>
<dbReference type="Gene3D" id="1.25.40.10">
    <property type="entry name" value="Tetratricopeptide repeat domain"/>
    <property type="match status" value="1"/>
</dbReference>
<feature type="compositionally biased region" description="Low complexity" evidence="1">
    <location>
        <begin position="1"/>
        <end position="12"/>
    </location>
</feature>
<reference evidence="2" key="1">
    <citation type="submission" date="2022-07" db="EMBL/GenBank/DDBJ databases">
        <title>Phylogenomic reconstructions and comparative analyses of Kickxellomycotina fungi.</title>
        <authorList>
            <person name="Reynolds N.K."/>
            <person name="Stajich J.E."/>
            <person name="Barry K."/>
            <person name="Grigoriev I.V."/>
            <person name="Crous P."/>
            <person name="Smith M.E."/>
        </authorList>
    </citation>
    <scope>NUCLEOTIDE SEQUENCE</scope>
    <source>
        <strain evidence="2">NBRC 100468</strain>
    </source>
</reference>
<feature type="compositionally biased region" description="Polar residues" evidence="1">
    <location>
        <begin position="53"/>
        <end position="68"/>
    </location>
</feature>
<feature type="compositionally biased region" description="Low complexity" evidence="1">
    <location>
        <begin position="43"/>
        <end position="52"/>
    </location>
</feature>
<evidence type="ECO:0008006" key="4">
    <source>
        <dbReference type="Google" id="ProtNLM"/>
    </source>
</evidence>
<comment type="caution">
    <text evidence="2">The sequence shown here is derived from an EMBL/GenBank/DDBJ whole genome shotgun (WGS) entry which is preliminary data.</text>
</comment>
<accession>A0A9W8A1Z2</accession>
<protein>
    <recommendedName>
        <fullName evidence="4">HCP-like protein</fullName>
    </recommendedName>
</protein>
<dbReference type="AlphaFoldDB" id="A0A9W8A1Z2"/>
<dbReference type="Pfam" id="PF08238">
    <property type="entry name" value="Sel1"/>
    <property type="match status" value="4"/>
</dbReference>
<dbReference type="SUPFAM" id="SSF81901">
    <property type="entry name" value="HCP-like"/>
    <property type="match status" value="1"/>
</dbReference>
<dbReference type="PANTHER" id="PTHR43628">
    <property type="entry name" value="ACTIVATOR OF C KINASE PROTEIN 1-RELATED"/>
    <property type="match status" value="1"/>
</dbReference>
<evidence type="ECO:0000313" key="3">
    <source>
        <dbReference type="Proteomes" id="UP001150538"/>
    </source>
</evidence>
<feature type="compositionally biased region" description="Low complexity" evidence="1">
    <location>
        <begin position="19"/>
        <end position="32"/>
    </location>
</feature>
<dbReference type="EMBL" id="JANBPU010000006">
    <property type="protein sequence ID" value="KAJ1921229.1"/>
    <property type="molecule type" value="Genomic_DNA"/>
</dbReference>
<evidence type="ECO:0000313" key="2">
    <source>
        <dbReference type="EMBL" id="KAJ1921229.1"/>
    </source>
</evidence>
<dbReference type="InterPro" id="IPR006597">
    <property type="entry name" value="Sel1-like"/>
</dbReference>
<dbReference type="PANTHER" id="PTHR43628:SF1">
    <property type="entry name" value="CHITIN SYNTHASE REGULATORY FACTOR 2-RELATED"/>
    <property type="match status" value="1"/>
</dbReference>
<feature type="region of interest" description="Disordered" evidence="1">
    <location>
        <begin position="103"/>
        <end position="122"/>
    </location>
</feature>
<evidence type="ECO:0000256" key="1">
    <source>
        <dbReference type="SAM" id="MobiDB-lite"/>
    </source>
</evidence>